<gene>
    <name evidence="2" type="ORF">Fmac_019126</name>
</gene>
<evidence type="ECO:0000259" key="1">
    <source>
        <dbReference type="Pfam" id="PF13966"/>
    </source>
</evidence>
<reference evidence="2 3" key="1">
    <citation type="submission" date="2024-08" db="EMBL/GenBank/DDBJ databases">
        <title>Insights into the chromosomal genome structure of Flemingia macrophylla.</title>
        <authorList>
            <person name="Ding Y."/>
            <person name="Zhao Y."/>
            <person name="Bi W."/>
            <person name="Wu M."/>
            <person name="Zhao G."/>
            <person name="Gong Y."/>
            <person name="Li W."/>
            <person name="Zhang P."/>
        </authorList>
    </citation>
    <scope>NUCLEOTIDE SEQUENCE [LARGE SCALE GENOMIC DNA]</scope>
    <source>
        <strain evidence="2">DYQJB</strain>
        <tissue evidence="2">Leaf</tissue>
    </source>
</reference>
<proteinExistence type="predicted"/>
<dbReference type="Proteomes" id="UP001603857">
    <property type="component" value="Unassembled WGS sequence"/>
</dbReference>
<organism evidence="2 3">
    <name type="scientific">Flemingia macrophylla</name>
    <dbReference type="NCBI Taxonomy" id="520843"/>
    <lineage>
        <taxon>Eukaryota</taxon>
        <taxon>Viridiplantae</taxon>
        <taxon>Streptophyta</taxon>
        <taxon>Embryophyta</taxon>
        <taxon>Tracheophyta</taxon>
        <taxon>Spermatophyta</taxon>
        <taxon>Magnoliopsida</taxon>
        <taxon>eudicotyledons</taxon>
        <taxon>Gunneridae</taxon>
        <taxon>Pentapetalae</taxon>
        <taxon>rosids</taxon>
        <taxon>fabids</taxon>
        <taxon>Fabales</taxon>
        <taxon>Fabaceae</taxon>
        <taxon>Papilionoideae</taxon>
        <taxon>50 kb inversion clade</taxon>
        <taxon>NPAAA clade</taxon>
        <taxon>indigoferoid/millettioid clade</taxon>
        <taxon>Phaseoleae</taxon>
        <taxon>Flemingia</taxon>
    </lineage>
</organism>
<keyword evidence="3" id="KW-1185">Reference proteome</keyword>
<sequence length="74" mass="8750">MEGLPTKNNLRLRNIILSNSQLICPLCEFDLETEVHLFCWCKVTDSLWKRWWRTFQCPVVPPNSLGNLYLMKPV</sequence>
<dbReference type="Pfam" id="PF13966">
    <property type="entry name" value="zf-RVT"/>
    <property type="match status" value="1"/>
</dbReference>
<comment type="caution">
    <text evidence="2">The sequence shown here is derived from an EMBL/GenBank/DDBJ whole genome shotgun (WGS) entry which is preliminary data.</text>
</comment>
<dbReference type="EMBL" id="JBGMDY010000006">
    <property type="protein sequence ID" value="KAL2331545.1"/>
    <property type="molecule type" value="Genomic_DNA"/>
</dbReference>
<protein>
    <recommendedName>
        <fullName evidence="1">Reverse transcriptase zinc-binding domain-containing protein</fullName>
    </recommendedName>
</protein>
<name>A0ABD1M6V7_9FABA</name>
<evidence type="ECO:0000313" key="3">
    <source>
        <dbReference type="Proteomes" id="UP001603857"/>
    </source>
</evidence>
<feature type="domain" description="Reverse transcriptase zinc-binding" evidence="1">
    <location>
        <begin position="4"/>
        <end position="48"/>
    </location>
</feature>
<accession>A0ABD1M6V7</accession>
<dbReference type="InterPro" id="IPR026960">
    <property type="entry name" value="RVT-Znf"/>
</dbReference>
<dbReference type="AlphaFoldDB" id="A0ABD1M6V7"/>
<evidence type="ECO:0000313" key="2">
    <source>
        <dbReference type="EMBL" id="KAL2331545.1"/>
    </source>
</evidence>